<evidence type="ECO:0000256" key="1">
    <source>
        <dbReference type="ARBA" id="ARBA00022441"/>
    </source>
</evidence>
<dbReference type="Gene3D" id="2.120.10.80">
    <property type="entry name" value="Kelch-type beta propeller"/>
    <property type="match status" value="1"/>
</dbReference>
<dbReference type="Proteomes" id="UP001158576">
    <property type="component" value="Chromosome PAR"/>
</dbReference>
<keyword evidence="1" id="KW-0880">Kelch repeat</keyword>
<gene>
    <name evidence="2" type="ORF">OKIOD_LOCUS511</name>
</gene>
<dbReference type="EMBL" id="OU015568">
    <property type="protein sequence ID" value="CAG5078301.1"/>
    <property type="molecule type" value="Genomic_DNA"/>
</dbReference>
<evidence type="ECO:0000313" key="3">
    <source>
        <dbReference type="Proteomes" id="UP001158576"/>
    </source>
</evidence>
<reference evidence="2 3" key="1">
    <citation type="submission" date="2021-04" db="EMBL/GenBank/DDBJ databases">
        <authorList>
            <person name="Bliznina A."/>
        </authorList>
    </citation>
    <scope>NUCLEOTIDE SEQUENCE [LARGE SCALE GENOMIC DNA]</scope>
</reference>
<accession>A0ABN7RLS3</accession>
<protein>
    <submittedName>
        <fullName evidence="2">Oidioi.mRNA.OKI2018_I69.PAR.g8953.t1.cds</fullName>
    </submittedName>
</protein>
<proteinExistence type="predicted"/>
<dbReference type="Pfam" id="PF01344">
    <property type="entry name" value="Kelch_1"/>
    <property type="match status" value="1"/>
</dbReference>
<sequence>MEIFDGKEWTRAPQMLSVRSDHGSLVYHRKLWVIGGENRQGKIRDCEQFDFASQQWTRVEFLYFKRS</sequence>
<dbReference type="InterPro" id="IPR015915">
    <property type="entry name" value="Kelch-typ_b-propeller"/>
</dbReference>
<organism evidence="2 3">
    <name type="scientific">Oikopleura dioica</name>
    <name type="common">Tunicate</name>
    <dbReference type="NCBI Taxonomy" id="34765"/>
    <lineage>
        <taxon>Eukaryota</taxon>
        <taxon>Metazoa</taxon>
        <taxon>Chordata</taxon>
        <taxon>Tunicata</taxon>
        <taxon>Appendicularia</taxon>
        <taxon>Copelata</taxon>
        <taxon>Oikopleuridae</taxon>
        <taxon>Oikopleura</taxon>
    </lineage>
</organism>
<dbReference type="InterPro" id="IPR006652">
    <property type="entry name" value="Kelch_1"/>
</dbReference>
<name>A0ABN7RLS3_OIKDI</name>
<dbReference type="SUPFAM" id="SSF117281">
    <property type="entry name" value="Kelch motif"/>
    <property type="match status" value="1"/>
</dbReference>
<evidence type="ECO:0000313" key="2">
    <source>
        <dbReference type="EMBL" id="CAG5078301.1"/>
    </source>
</evidence>
<keyword evidence="3" id="KW-1185">Reference proteome</keyword>